<dbReference type="AlphaFoldDB" id="A0AAV9IH51"/>
<name>A0AAV9IH51_9RHOD</name>
<keyword evidence="4" id="KW-0131">Cell cycle</keyword>
<dbReference type="GO" id="GO:0034399">
    <property type="term" value="C:nuclear periphery"/>
    <property type="evidence" value="ECO:0007669"/>
    <property type="project" value="TreeGrafter"/>
</dbReference>
<dbReference type="GO" id="GO:0070979">
    <property type="term" value="P:protein K11-linked ubiquitination"/>
    <property type="evidence" value="ECO:0007669"/>
    <property type="project" value="TreeGrafter"/>
</dbReference>
<dbReference type="GO" id="GO:0051301">
    <property type="term" value="P:cell division"/>
    <property type="evidence" value="ECO:0007669"/>
    <property type="project" value="UniProtKB-KW"/>
</dbReference>
<evidence type="ECO:0000313" key="7">
    <source>
        <dbReference type="Proteomes" id="UP001300502"/>
    </source>
</evidence>
<dbReference type="Proteomes" id="UP001300502">
    <property type="component" value="Unassembled WGS sequence"/>
</dbReference>
<dbReference type="SUPFAM" id="SSF50978">
    <property type="entry name" value="WD40 repeat-like"/>
    <property type="match status" value="1"/>
</dbReference>
<keyword evidence="3" id="KW-0833">Ubl conjugation pathway</keyword>
<sequence>MNDETAKEDAEAFEKLQDKTLPVKVKLLALCPTKDLVAVVLSDSEVAIYRVLWQKLASFVLPFAPSSTVTVTALEWSPDGNFISVGRSDGVLDVFQLEREDNCPQEQTIFPSDSIASLYWVDLEKDMGCVDTCYRELIRREEKLGFINKQVLDKIPSTPTVLWLSSYHGYIRALMHGRVPLWSVFVGEHVSHLYFSKRSYLFYACSNGRETILQARCFEKFQSLWGPFSWFAENVLQLDSSIHQYQSAYQKILSTLKDIGQMVQEKWNILSDMLQDYGESISDVRLAFLSLINGQVLSVFTPYFVNQITWMGAERWKKQIHEKISEHLMPSMKELSLVWREMLMRCSRLLSFLHEKSDIFADLYDQTLEMKQILVDIFQRWNEHKQRILTFVDRLDSFVDWFCYHTRRFCGQEKEEEEEDGDKKRNDAFHLPRKSLQVILFLDVKETPKEWFSPRKEWLSLDKHIDDQEEEDWTSKFYRLYYRGLEYVSSVGAPLVWSFALTDISSFPEWISSSSSFIAFQEEERDGRIMIAYIFPETPQVKCLWLQCQQRELMLSDHRSFVLARNDCFIFRIMWYHSHQLVWLAMQPFKEEQSNKTTTTPYLCWLGISEITFNSATLDTMSSCDVVSSSSPSQVDSFQGHWQVSSSPGRNLIGVLMDSKRIVLYDTTEAIITASKMHITSL</sequence>
<dbReference type="Gene3D" id="2.130.10.10">
    <property type="entry name" value="YVTN repeat-like/Quinoprotein amine dehydrogenase"/>
    <property type="match status" value="1"/>
</dbReference>
<evidence type="ECO:0000259" key="5">
    <source>
        <dbReference type="Pfam" id="PF12894"/>
    </source>
</evidence>
<evidence type="ECO:0000256" key="1">
    <source>
        <dbReference type="ARBA" id="ARBA00022618"/>
    </source>
</evidence>
<accession>A0AAV9IH51</accession>
<dbReference type="InterPro" id="IPR024789">
    <property type="entry name" value="APC4"/>
</dbReference>
<reference evidence="6 7" key="1">
    <citation type="submission" date="2022-07" db="EMBL/GenBank/DDBJ databases">
        <title>Genome-wide signatures of adaptation to extreme environments.</title>
        <authorList>
            <person name="Cho C.H."/>
            <person name="Yoon H.S."/>
        </authorList>
    </citation>
    <scope>NUCLEOTIDE SEQUENCE [LARGE SCALE GENOMIC DNA]</scope>
    <source>
        <strain evidence="6 7">108.79 E11</strain>
    </source>
</reference>
<dbReference type="Pfam" id="PF12894">
    <property type="entry name" value="ANAPC4_WD40"/>
    <property type="match status" value="1"/>
</dbReference>
<dbReference type="PANTHER" id="PTHR13260:SF0">
    <property type="entry name" value="ANAPHASE-PROMOTING COMPLEX SUBUNIT 4"/>
    <property type="match status" value="1"/>
</dbReference>
<dbReference type="InterPro" id="IPR024977">
    <property type="entry name" value="Apc4-like_WD40_dom"/>
</dbReference>
<protein>
    <recommendedName>
        <fullName evidence="5">Anaphase-promoting complex subunit 4-like WD40 domain-containing protein</fullName>
    </recommendedName>
</protein>
<keyword evidence="2" id="KW-0498">Mitosis</keyword>
<dbReference type="InterPro" id="IPR036322">
    <property type="entry name" value="WD40_repeat_dom_sf"/>
</dbReference>
<proteinExistence type="predicted"/>
<evidence type="ECO:0000256" key="3">
    <source>
        <dbReference type="ARBA" id="ARBA00022786"/>
    </source>
</evidence>
<keyword evidence="7" id="KW-1185">Reference proteome</keyword>
<comment type="caution">
    <text evidence="6">The sequence shown here is derived from an EMBL/GenBank/DDBJ whole genome shotgun (WGS) entry which is preliminary data.</text>
</comment>
<evidence type="ECO:0000256" key="4">
    <source>
        <dbReference type="ARBA" id="ARBA00023306"/>
    </source>
</evidence>
<gene>
    <name evidence="6" type="ORF">GAYE_SCF26G4599</name>
</gene>
<keyword evidence="1" id="KW-0132">Cell division</keyword>
<organism evidence="6 7">
    <name type="scientific">Galdieria yellowstonensis</name>
    <dbReference type="NCBI Taxonomy" id="3028027"/>
    <lineage>
        <taxon>Eukaryota</taxon>
        <taxon>Rhodophyta</taxon>
        <taxon>Bangiophyceae</taxon>
        <taxon>Galdieriales</taxon>
        <taxon>Galdieriaceae</taxon>
        <taxon>Galdieria</taxon>
    </lineage>
</organism>
<dbReference type="GO" id="GO:0031145">
    <property type="term" value="P:anaphase-promoting complex-dependent catabolic process"/>
    <property type="evidence" value="ECO:0007669"/>
    <property type="project" value="InterPro"/>
</dbReference>
<dbReference type="EMBL" id="JANCYU010000042">
    <property type="protein sequence ID" value="KAK4526683.1"/>
    <property type="molecule type" value="Genomic_DNA"/>
</dbReference>
<dbReference type="InterPro" id="IPR015943">
    <property type="entry name" value="WD40/YVTN_repeat-like_dom_sf"/>
</dbReference>
<feature type="domain" description="Anaphase-promoting complex subunit 4-like WD40" evidence="5">
    <location>
        <begin position="29"/>
        <end position="120"/>
    </location>
</feature>
<dbReference type="GO" id="GO:0005680">
    <property type="term" value="C:anaphase-promoting complex"/>
    <property type="evidence" value="ECO:0007669"/>
    <property type="project" value="InterPro"/>
</dbReference>
<evidence type="ECO:0000313" key="6">
    <source>
        <dbReference type="EMBL" id="KAK4526683.1"/>
    </source>
</evidence>
<dbReference type="PANTHER" id="PTHR13260">
    <property type="entry name" value="ANAPHASE PROMOTING COMPLEX SUBUNIT 4 APC4"/>
    <property type="match status" value="1"/>
</dbReference>
<evidence type="ECO:0000256" key="2">
    <source>
        <dbReference type="ARBA" id="ARBA00022776"/>
    </source>
</evidence>